<organism evidence="1 2">
    <name type="scientific">Racocetra persica</name>
    <dbReference type="NCBI Taxonomy" id="160502"/>
    <lineage>
        <taxon>Eukaryota</taxon>
        <taxon>Fungi</taxon>
        <taxon>Fungi incertae sedis</taxon>
        <taxon>Mucoromycota</taxon>
        <taxon>Glomeromycotina</taxon>
        <taxon>Glomeromycetes</taxon>
        <taxon>Diversisporales</taxon>
        <taxon>Gigasporaceae</taxon>
        <taxon>Racocetra</taxon>
    </lineage>
</organism>
<dbReference type="Proteomes" id="UP000789920">
    <property type="component" value="Unassembled WGS sequence"/>
</dbReference>
<dbReference type="EMBL" id="CAJVQC010136594">
    <property type="protein sequence ID" value="CAG8843021.1"/>
    <property type="molecule type" value="Genomic_DNA"/>
</dbReference>
<feature type="non-terminal residue" evidence="1">
    <location>
        <position position="49"/>
    </location>
</feature>
<proteinExistence type="predicted"/>
<feature type="non-terminal residue" evidence="1">
    <location>
        <position position="1"/>
    </location>
</feature>
<gene>
    <name evidence="1" type="ORF">RPERSI_LOCUS32578</name>
</gene>
<accession>A0ACA9SMF6</accession>
<comment type="caution">
    <text evidence="1">The sequence shown here is derived from an EMBL/GenBank/DDBJ whole genome shotgun (WGS) entry which is preliminary data.</text>
</comment>
<reference evidence="1" key="1">
    <citation type="submission" date="2021-06" db="EMBL/GenBank/DDBJ databases">
        <authorList>
            <person name="Kallberg Y."/>
            <person name="Tangrot J."/>
            <person name="Rosling A."/>
        </authorList>
    </citation>
    <scope>NUCLEOTIDE SEQUENCE</scope>
    <source>
        <strain evidence="1">MA461A</strain>
    </source>
</reference>
<evidence type="ECO:0000313" key="1">
    <source>
        <dbReference type="EMBL" id="CAG8843021.1"/>
    </source>
</evidence>
<name>A0ACA9SMF6_9GLOM</name>
<sequence length="49" mass="5553">TVIGNKTSKIQSYLQRTSYKVSEKLVVICKAKKIDVLAISYRFGLDQSM</sequence>
<protein>
    <submittedName>
        <fullName evidence="1">1570_t:CDS:1</fullName>
    </submittedName>
</protein>
<keyword evidence="2" id="KW-1185">Reference proteome</keyword>
<evidence type="ECO:0000313" key="2">
    <source>
        <dbReference type="Proteomes" id="UP000789920"/>
    </source>
</evidence>